<evidence type="ECO:0000256" key="1">
    <source>
        <dbReference type="SAM" id="MobiDB-lite"/>
    </source>
</evidence>
<feature type="region of interest" description="Disordered" evidence="1">
    <location>
        <begin position="1"/>
        <end position="25"/>
    </location>
</feature>
<protein>
    <submittedName>
        <fullName evidence="3">Mycothiol system anti-sigma-R factor</fullName>
    </submittedName>
</protein>
<dbReference type="RefSeq" id="WP_211290772.1">
    <property type="nucleotide sequence ID" value="NZ_PTJD01000001.1"/>
</dbReference>
<dbReference type="InterPro" id="IPR024020">
    <property type="entry name" value="Anit_sigma_mycothiol_RsrA"/>
</dbReference>
<evidence type="ECO:0000313" key="3">
    <source>
        <dbReference type="EMBL" id="PPK98716.1"/>
    </source>
</evidence>
<dbReference type="Proteomes" id="UP000239485">
    <property type="component" value="Unassembled WGS sequence"/>
</dbReference>
<evidence type="ECO:0000259" key="2">
    <source>
        <dbReference type="Pfam" id="PF13490"/>
    </source>
</evidence>
<dbReference type="Pfam" id="PF13490">
    <property type="entry name" value="zf-HC2"/>
    <property type="match status" value="1"/>
</dbReference>
<sequence>MNDGAQPTALSGPGAGQADPRPAGEKQVCREVLDRAFEYIDGELGPLDCDKIRRHLLECAPCLREYDASEHLKALVRRSCACDAAPLELRAKILLRITEVRATYGG</sequence>
<keyword evidence="4" id="KW-1185">Reference proteome</keyword>
<dbReference type="AlphaFoldDB" id="A0A2S6IWR0"/>
<name>A0A2S6IWR0_9ACTN</name>
<gene>
    <name evidence="3" type="ORF">CLV92_101416</name>
</gene>
<feature type="domain" description="Putative zinc-finger" evidence="2">
    <location>
        <begin position="29"/>
        <end position="62"/>
    </location>
</feature>
<organism evidence="3 4">
    <name type="scientific">Kineococcus xinjiangensis</name>
    <dbReference type="NCBI Taxonomy" id="512762"/>
    <lineage>
        <taxon>Bacteria</taxon>
        <taxon>Bacillati</taxon>
        <taxon>Actinomycetota</taxon>
        <taxon>Actinomycetes</taxon>
        <taxon>Kineosporiales</taxon>
        <taxon>Kineosporiaceae</taxon>
        <taxon>Kineococcus</taxon>
    </lineage>
</organism>
<proteinExistence type="predicted"/>
<dbReference type="NCBIfam" id="TIGR03988">
    <property type="entry name" value="antisig_RsrA"/>
    <property type="match status" value="1"/>
</dbReference>
<dbReference type="EMBL" id="PTJD01000001">
    <property type="protein sequence ID" value="PPK98716.1"/>
    <property type="molecule type" value="Genomic_DNA"/>
</dbReference>
<accession>A0A2S6IWR0</accession>
<dbReference type="InterPro" id="IPR027383">
    <property type="entry name" value="Znf_put"/>
</dbReference>
<evidence type="ECO:0000313" key="4">
    <source>
        <dbReference type="Proteomes" id="UP000239485"/>
    </source>
</evidence>
<reference evidence="3 4" key="1">
    <citation type="submission" date="2018-02" db="EMBL/GenBank/DDBJ databases">
        <title>Genomic Encyclopedia of Archaeal and Bacterial Type Strains, Phase II (KMG-II): from individual species to whole genera.</title>
        <authorList>
            <person name="Goeker M."/>
        </authorList>
    </citation>
    <scope>NUCLEOTIDE SEQUENCE [LARGE SCALE GENOMIC DNA]</scope>
    <source>
        <strain evidence="3 4">DSM 22857</strain>
    </source>
</reference>
<comment type="caution">
    <text evidence="3">The sequence shown here is derived from an EMBL/GenBank/DDBJ whole genome shotgun (WGS) entry which is preliminary data.</text>
</comment>